<proteinExistence type="predicted"/>
<evidence type="ECO:0000256" key="1">
    <source>
        <dbReference type="SAM" id="Phobius"/>
    </source>
</evidence>
<dbReference type="EMBL" id="CP019327">
    <property type="protein sequence ID" value="APX95687.1"/>
    <property type="molecule type" value="Genomic_DNA"/>
</dbReference>
<dbReference type="Proteomes" id="UP000185687">
    <property type="component" value="Unassembled WGS sequence"/>
</dbReference>
<dbReference type="KEGG" id="hda:BB347_03115"/>
<keyword evidence="1" id="KW-1133">Transmembrane helix</keyword>
<dbReference type="GeneID" id="30954900"/>
<feature type="transmembrane region" description="Helical" evidence="1">
    <location>
        <begin position="170"/>
        <end position="190"/>
    </location>
</feature>
<dbReference type="STRING" id="588898.BB347_03115"/>
<reference evidence="2 5" key="1">
    <citation type="submission" date="2017-01" db="EMBL/GenBank/DDBJ databases">
        <title>Complete genome sequence of Haloterrigena daqingensis type strain (JX313T).</title>
        <authorList>
            <person name="Shuang W."/>
        </authorList>
    </citation>
    <scope>NUCLEOTIDE SEQUENCE [LARGE SCALE GENOMIC DNA]</scope>
    <source>
        <strain evidence="2 5">JX313</strain>
    </source>
</reference>
<keyword evidence="1" id="KW-0812">Transmembrane</keyword>
<evidence type="ECO:0000313" key="5">
    <source>
        <dbReference type="Proteomes" id="UP000187321"/>
    </source>
</evidence>
<keyword evidence="1" id="KW-0472">Membrane</keyword>
<keyword evidence="4" id="KW-1185">Reference proteome</keyword>
<gene>
    <name evidence="2" type="ORF">BB347_03115</name>
    <name evidence="3" type="ORF">SAMN05421809_0422</name>
</gene>
<dbReference type="Pfam" id="PF24368">
    <property type="entry name" value="DUF7524"/>
    <property type="match status" value="1"/>
</dbReference>
<reference evidence="3 4" key="2">
    <citation type="submission" date="2017-01" db="EMBL/GenBank/DDBJ databases">
        <authorList>
            <person name="Mah S.A."/>
            <person name="Swanson W.J."/>
            <person name="Moy G.W."/>
            <person name="Vacquier V.D."/>
        </authorList>
    </citation>
    <scope>NUCLEOTIDE SEQUENCE [LARGE SCALE GENOMIC DNA]</scope>
    <source>
        <strain evidence="3 4">CGMCC 1.8909</strain>
    </source>
</reference>
<dbReference type="AlphaFoldDB" id="A0A1N6YEZ2"/>
<protein>
    <submittedName>
        <fullName evidence="3">Uncharacterized protein</fullName>
    </submittedName>
</protein>
<evidence type="ECO:0000313" key="3">
    <source>
        <dbReference type="EMBL" id="SIR13192.1"/>
    </source>
</evidence>
<feature type="transmembrane region" description="Helical" evidence="1">
    <location>
        <begin position="144"/>
        <end position="164"/>
    </location>
</feature>
<name>A0A1N6YEZ2_9EURY</name>
<dbReference type="OrthoDB" id="282430at2157"/>
<dbReference type="RefSeq" id="WP_076578484.1">
    <property type="nucleotide sequence ID" value="NZ_CP019327.1"/>
</dbReference>
<dbReference type="Proteomes" id="UP000187321">
    <property type="component" value="Chromosome"/>
</dbReference>
<sequence length="191" mass="19748">MSQEVTVHVNRGSTDSLEAAVSTLETRGSFNLLLDGHERPAHVHCRLHGDLERIATLETSNYYVETEGETVVPVHVAAENLEAPIEGQLEVVTGYGSETVTVPVVVKPAPGPVDVDESLAEPANPTPEPSTLERVLTVSGLDPATLAVVALGLVAIGIATVTAATVGGTLSMIGVGIVAVGFCVALVLLVR</sequence>
<evidence type="ECO:0000313" key="4">
    <source>
        <dbReference type="Proteomes" id="UP000185687"/>
    </source>
</evidence>
<organism evidence="3 4">
    <name type="scientific">Natronorubrum daqingense</name>
    <dbReference type="NCBI Taxonomy" id="588898"/>
    <lineage>
        <taxon>Archaea</taxon>
        <taxon>Methanobacteriati</taxon>
        <taxon>Methanobacteriota</taxon>
        <taxon>Stenosarchaea group</taxon>
        <taxon>Halobacteria</taxon>
        <taxon>Halobacteriales</taxon>
        <taxon>Natrialbaceae</taxon>
        <taxon>Natronorubrum</taxon>
    </lineage>
</organism>
<evidence type="ECO:0000313" key="2">
    <source>
        <dbReference type="EMBL" id="APX95687.1"/>
    </source>
</evidence>
<dbReference type="EMBL" id="FTNP01000001">
    <property type="protein sequence ID" value="SIR13192.1"/>
    <property type="molecule type" value="Genomic_DNA"/>
</dbReference>
<accession>A0A1N6YEZ2</accession>
<dbReference type="InterPro" id="IPR055946">
    <property type="entry name" value="DUF7524"/>
</dbReference>